<evidence type="ECO:0000259" key="2">
    <source>
        <dbReference type="Pfam" id="PF02518"/>
    </source>
</evidence>
<feature type="transmembrane region" description="Helical" evidence="1">
    <location>
        <begin position="186"/>
        <end position="208"/>
    </location>
</feature>
<reference evidence="3 4" key="1">
    <citation type="submission" date="2018-11" db="EMBL/GenBank/DDBJ databases">
        <title>Gordonia insulae sp. nov., isolated from an island soil.</title>
        <authorList>
            <person name="Kim Y.S."/>
            <person name="Kim S.B."/>
        </authorList>
    </citation>
    <scope>NUCLEOTIDE SEQUENCE [LARGE SCALE GENOMIC DNA]</scope>
    <source>
        <strain evidence="3 4">MMS17-SY073</strain>
    </source>
</reference>
<dbReference type="RefSeq" id="WP_232017060.1">
    <property type="nucleotide sequence ID" value="NZ_CP033972.1"/>
</dbReference>
<proteinExistence type="predicted"/>
<dbReference type="AlphaFoldDB" id="A0A3G8JTU9"/>
<dbReference type="Gene3D" id="3.30.565.10">
    <property type="entry name" value="Histidine kinase-like ATPase, C-terminal domain"/>
    <property type="match status" value="1"/>
</dbReference>
<keyword evidence="1" id="KW-0812">Transmembrane</keyword>
<keyword evidence="1" id="KW-1133">Transmembrane helix</keyword>
<dbReference type="KEGG" id="gom:D7316_04960"/>
<dbReference type="Pfam" id="PF02518">
    <property type="entry name" value="HATPase_c"/>
    <property type="match status" value="1"/>
</dbReference>
<evidence type="ECO:0000313" key="4">
    <source>
        <dbReference type="Proteomes" id="UP000271469"/>
    </source>
</evidence>
<keyword evidence="4" id="KW-1185">Reference proteome</keyword>
<dbReference type="CDD" id="cd16917">
    <property type="entry name" value="HATPase_UhpB-NarQ-NarX-like"/>
    <property type="match status" value="1"/>
</dbReference>
<protein>
    <recommendedName>
        <fullName evidence="2">Histidine kinase/HSP90-like ATPase domain-containing protein</fullName>
    </recommendedName>
</protein>
<feature type="transmembrane region" description="Helical" evidence="1">
    <location>
        <begin position="102"/>
        <end position="123"/>
    </location>
</feature>
<accession>A0A3G8JTU9</accession>
<keyword evidence="1" id="KW-0472">Membrane</keyword>
<dbReference type="EMBL" id="CP033972">
    <property type="protein sequence ID" value="AZG48343.1"/>
    <property type="molecule type" value="Genomic_DNA"/>
</dbReference>
<organism evidence="3 4">
    <name type="scientific">Gordonia insulae</name>
    <dbReference type="NCBI Taxonomy" id="2420509"/>
    <lineage>
        <taxon>Bacteria</taxon>
        <taxon>Bacillati</taxon>
        <taxon>Actinomycetota</taxon>
        <taxon>Actinomycetes</taxon>
        <taxon>Mycobacteriales</taxon>
        <taxon>Gordoniaceae</taxon>
        <taxon>Gordonia</taxon>
    </lineage>
</organism>
<dbReference type="Proteomes" id="UP000271469">
    <property type="component" value="Chromosome"/>
</dbReference>
<feature type="transmembrane region" description="Helical" evidence="1">
    <location>
        <begin position="160"/>
        <end position="180"/>
    </location>
</feature>
<gene>
    <name evidence="3" type="ORF">D7316_04960</name>
</gene>
<feature type="transmembrane region" description="Helical" evidence="1">
    <location>
        <begin position="44"/>
        <end position="66"/>
    </location>
</feature>
<name>A0A3G8JTU9_9ACTN</name>
<dbReference type="SUPFAM" id="SSF55874">
    <property type="entry name" value="ATPase domain of HSP90 chaperone/DNA topoisomerase II/histidine kinase"/>
    <property type="match status" value="1"/>
</dbReference>
<sequence length="424" mass="44847">MNQPAATTVIDRPAVASSSAHLHQWRQRVIGPPDRSDLARVQRVGARFVGCGLITFTVGLTPLIAGRADLTAWWWPVLSVLLVAGPALILIVATYREQLAHLTALAAMCSLGFLAATALWFVAWTGDVPSDHSGWSVWLVQFPGVPGLVFGMVGRYRLALAHIVTAALLAQTANQVGLTGHLVPEWYLGSLMTMALTCVFLAVAVVTVRTAALLDDTRAAAMQAAAASAASTAVETERARFAALVHDKVIAILLAIDVGRPAPRLATQAALALDELDHRDSENPPASVVGVDEFVQRVRTAVTTTDDEVGREFSIDHTVAGRYPTGVVSEMIDAMCEAIRNSGRHAGADASCLVVGDFRADRVTLAIVDDGRGFDPGQVSPERLGVAVGIRRRMTALAGGGAEVRSEPGRGTAVVLRWVHDVGA</sequence>
<feature type="domain" description="Histidine kinase/HSP90-like ATPase" evidence="2">
    <location>
        <begin position="334"/>
        <end position="417"/>
    </location>
</feature>
<evidence type="ECO:0000313" key="3">
    <source>
        <dbReference type="EMBL" id="AZG48343.1"/>
    </source>
</evidence>
<evidence type="ECO:0000256" key="1">
    <source>
        <dbReference type="SAM" id="Phobius"/>
    </source>
</evidence>
<dbReference type="InterPro" id="IPR003594">
    <property type="entry name" value="HATPase_dom"/>
</dbReference>
<dbReference type="InterPro" id="IPR036890">
    <property type="entry name" value="HATPase_C_sf"/>
</dbReference>
<feature type="transmembrane region" description="Helical" evidence="1">
    <location>
        <begin position="135"/>
        <end position="153"/>
    </location>
</feature>
<feature type="transmembrane region" description="Helical" evidence="1">
    <location>
        <begin position="72"/>
        <end position="95"/>
    </location>
</feature>